<accession>A0A6B0GDN7</accession>
<evidence type="ECO:0000256" key="2">
    <source>
        <dbReference type="SAM" id="MobiDB-lite"/>
    </source>
</evidence>
<keyword evidence="5" id="KW-1185">Reference proteome</keyword>
<sequence length="478" mass="49921">MDANRQTRRRVLATLGATGVAALAGCTDDSGSENGSGDGTDGGMTDGGTTDGTGGGTTTGTAGASVSGTLKVGVVQPVSGDLQYYGQQALWGFYSGLGYKGEASSLPDASTGTKTMSVGDLDVEMHVRDTKLDSQTAQEVATDLVTSEEVDLLFGGTSSAAATRIVNSVTKQSGVPTMIGPAASADITSSSETCTDLVFRASENTAMDARSGGRYVAENSDVSSVYLFGADYSFGRAVVNNYRTVLEANGVEIVGERFVPQGYSEWTPLLDQAVEAGAEGIVGGFTVSTLPALFTTVLNGDYDFRVFGGFATQITTQIVGQTMQKVLGDPLTADAVENSNLGPFTTRYHWNQYDNPINDRFVELYSNAYGAVPDLFTSGTFTAASAIVQAAQSAGSTDGSEIADALRGMTVRDTPKGEGAYTFQEYNNQARSPMTVANVVPNEEDRWNAPVMPSEPVATISKDRTTIPADSSEMNCSL</sequence>
<dbReference type="PANTHER" id="PTHR30483">
    <property type="entry name" value="LEUCINE-SPECIFIC-BINDING PROTEIN"/>
    <property type="match status" value="1"/>
</dbReference>
<keyword evidence="1" id="KW-0732">Signal</keyword>
<evidence type="ECO:0000313" key="5">
    <source>
        <dbReference type="Proteomes" id="UP000451471"/>
    </source>
</evidence>
<dbReference type="PROSITE" id="PS51257">
    <property type="entry name" value="PROKAR_LIPOPROTEIN"/>
    <property type="match status" value="1"/>
</dbReference>
<feature type="compositionally biased region" description="Gly residues" evidence="2">
    <location>
        <begin position="34"/>
        <end position="58"/>
    </location>
</feature>
<dbReference type="AlphaFoldDB" id="A0A6B0GDN7"/>
<dbReference type="OrthoDB" id="199022at2157"/>
<proteinExistence type="predicted"/>
<dbReference type="Pfam" id="PF13458">
    <property type="entry name" value="Peripla_BP_6"/>
    <property type="match status" value="1"/>
</dbReference>
<dbReference type="SUPFAM" id="SSF53822">
    <property type="entry name" value="Periplasmic binding protein-like I"/>
    <property type="match status" value="1"/>
</dbReference>
<dbReference type="Proteomes" id="UP000451471">
    <property type="component" value="Unassembled WGS sequence"/>
</dbReference>
<evidence type="ECO:0000313" key="4">
    <source>
        <dbReference type="EMBL" id="MWG33036.1"/>
    </source>
</evidence>
<protein>
    <submittedName>
        <fullName evidence="4">ABC transporter substrate-binding protein</fullName>
    </submittedName>
</protein>
<dbReference type="RefSeq" id="WP_158202759.1">
    <property type="nucleotide sequence ID" value="NZ_WSZK01000001.1"/>
</dbReference>
<dbReference type="Gene3D" id="3.40.50.2300">
    <property type="match status" value="2"/>
</dbReference>
<reference evidence="4 5" key="1">
    <citation type="submission" date="2019-12" db="EMBL/GenBank/DDBJ databases">
        <title>Halocatena pleomorpha gen. nov. sp. nov., an extremely halophilic archaeon of family Halobacteriaceae isolated from saltpan soil.</title>
        <authorList>
            <person name="Pal Y."/>
            <person name="Verma A."/>
            <person name="Krishnamurthi S."/>
            <person name="Kumar P."/>
        </authorList>
    </citation>
    <scope>NUCLEOTIDE SEQUENCE [LARGE SCALE GENOMIC DNA]</scope>
    <source>
        <strain evidence="4 5">JCM 16495</strain>
    </source>
</reference>
<dbReference type="InterPro" id="IPR028081">
    <property type="entry name" value="Leu-bd"/>
</dbReference>
<evidence type="ECO:0000256" key="1">
    <source>
        <dbReference type="ARBA" id="ARBA00022729"/>
    </source>
</evidence>
<name>A0A6B0GDN7_9EURY</name>
<feature type="domain" description="Leucine-binding protein" evidence="3">
    <location>
        <begin position="69"/>
        <end position="440"/>
    </location>
</feature>
<dbReference type="EMBL" id="WSZK01000001">
    <property type="protein sequence ID" value="MWG33036.1"/>
    <property type="molecule type" value="Genomic_DNA"/>
</dbReference>
<dbReference type="PANTHER" id="PTHR30483:SF6">
    <property type="entry name" value="PERIPLASMIC BINDING PROTEIN OF ABC TRANSPORTER FOR NATURAL AMINO ACIDS"/>
    <property type="match status" value="1"/>
</dbReference>
<feature type="compositionally biased region" description="Low complexity" evidence="2">
    <location>
        <begin position="24"/>
        <end position="33"/>
    </location>
</feature>
<organism evidence="4 5">
    <name type="scientific">Halomarina oriensis</name>
    <dbReference type="NCBI Taxonomy" id="671145"/>
    <lineage>
        <taxon>Archaea</taxon>
        <taxon>Methanobacteriati</taxon>
        <taxon>Methanobacteriota</taxon>
        <taxon>Stenosarchaea group</taxon>
        <taxon>Halobacteria</taxon>
        <taxon>Halobacteriales</taxon>
        <taxon>Natronomonadaceae</taxon>
        <taxon>Halomarina</taxon>
    </lineage>
</organism>
<comment type="caution">
    <text evidence="4">The sequence shown here is derived from an EMBL/GenBank/DDBJ whole genome shotgun (WGS) entry which is preliminary data.</text>
</comment>
<dbReference type="InterPro" id="IPR051010">
    <property type="entry name" value="BCAA_transport"/>
</dbReference>
<feature type="region of interest" description="Disordered" evidence="2">
    <location>
        <begin position="24"/>
        <end position="63"/>
    </location>
</feature>
<evidence type="ECO:0000259" key="3">
    <source>
        <dbReference type="Pfam" id="PF13458"/>
    </source>
</evidence>
<dbReference type="InterPro" id="IPR028082">
    <property type="entry name" value="Peripla_BP_I"/>
</dbReference>
<gene>
    <name evidence="4" type="ORF">GQS65_00780</name>
</gene>